<dbReference type="PANTHER" id="PTHR47303:SF1">
    <property type="entry name" value="NF-KAPPA-B INHIBITOR BETA"/>
    <property type="match status" value="1"/>
</dbReference>
<feature type="region of interest" description="Disordered" evidence="2">
    <location>
        <begin position="1"/>
        <end position="48"/>
    </location>
</feature>
<keyword evidence="1" id="KW-0040">ANK repeat</keyword>
<proteinExistence type="predicted"/>
<dbReference type="InterPro" id="IPR002110">
    <property type="entry name" value="Ankyrin_rpt"/>
</dbReference>
<feature type="compositionally biased region" description="Polar residues" evidence="2">
    <location>
        <begin position="36"/>
        <end position="48"/>
    </location>
</feature>
<dbReference type="EMBL" id="JAFEMO010000009">
    <property type="protein sequence ID" value="KAH7565470.1"/>
    <property type="molecule type" value="Genomic_DNA"/>
</dbReference>
<gene>
    <name evidence="3" type="ORF">JRO89_XS09G0214100</name>
</gene>
<name>A0ABQ8HM87_9ROSI</name>
<dbReference type="SUPFAM" id="SSF48403">
    <property type="entry name" value="Ankyrin repeat"/>
    <property type="match status" value="1"/>
</dbReference>
<evidence type="ECO:0000256" key="1">
    <source>
        <dbReference type="PROSITE-ProRule" id="PRU00023"/>
    </source>
</evidence>
<dbReference type="InterPro" id="IPR036770">
    <property type="entry name" value="Ankyrin_rpt-contain_sf"/>
</dbReference>
<evidence type="ECO:0000256" key="2">
    <source>
        <dbReference type="SAM" id="MobiDB-lite"/>
    </source>
</evidence>
<evidence type="ECO:0000313" key="3">
    <source>
        <dbReference type="EMBL" id="KAH7565470.1"/>
    </source>
</evidence>
<sequence>MSKSGGVQTNVSPSLQLNLDNMSNSSSDPEEPINGLPSNLGGSAHQPQLSEDEISAEEFLTRELLNYYQPLLNAAQRGDWQSAKSFIHRNPNTLTASITAVNSRTVFHVAALSCQWEFVLKLLELIVYPESLAVQDVYGNTVLHYVAQGGSLKTVKALVKKNSDLLQIVNNTGDLPLVYSLYSDSKELKWYLTLITRVVSPSLPNILCTLIGSGCYGKNYQ</sequence>
<evidence type="ECO:0000313" key="4">
    <source>
        <dbReference type="Proteomes" id="UP000827721"/>
    </source>
</evidence>
<comment type="caution">
    <text evidence="3">The sequence shown here is derived from an EMBL/GenBank/DDBJ whole genome shotgun (WGS) entry which is preliminary data.</text>
</comment>
<keyword evidence="4" id="KW-1185">Reference proteome</keyword>
<dbReference type="Proteomes" id="UP000827721">
    <property type="component" value="Unassembled WGS sequence"/>
</dbReference>
<protein>
    <submittedName>
        <fullName evidence="3">Uncharacterized protein</fullName>
    </submittedName>
</protein>
<dbReference type="PROSITE" id="PS50297">
    <property type="entry name" value="ANK_REP_REGION"/>
    <property type="match status" value="1"/>
</dbReference>
<reference evidence="3 4" key="1">
    <citation type="submission" date="2021-02" db="EMBL/GenBank/DDBJ databases">
        <title>Plant Genome Project.</title>
        <authorList>
            <person name="Zhang R.-G."/>
        </authorList>
    </citation>
    <scope>NUCLEOTIDE SEQUENCE [LARGE SCALE GENOMIC DNA]</scope>
    <source>
        <tissue evidence="3">Leaves</tissue>
    </source>
</reference>
<feature type="compositionally biased region" description="Polar residues" evidence="2">
    <location>
        <begin position="1"/>
        <end position="13"/>
    </location>
</feature>
<accession>A0ABQ8HM87</accession>
<dbReference type="PROSITE" id="PS50088">
    <property type="entry name" value="ANK_REPEAT"/>
    <property type="match status" value="1"/>
</dbReference>
<dbReference type="PANTHER" id="PTHR47303">
    <property type="match status" value="1"/>
</dbReference>
<dbReference type="SMART" id="SM00248">
    <property type="entry name" value="ANK"/>
    <property type="match status" value="3"/>
</dbReference>
<feature type="repeat" description="ANK" evidence="1">
    <location>
        <begin position="138"/>
        <end position="165"/>
    </location>
</feature>
<feature type="compositionally biased region" description="Low complexity" evidence="2">
    <location>
        <begin position="14"/>
        <end position="27"/>
    </location>
</feature>
<dbReference type="Gene3D" id="1.25.40.20">
    <property type="entry name" value="Ankyrin repeat-containing domain"/>
    <property type="match status" value="1"/>
</dbReference>
<dbReference type="Pfam" id="PF12796">
    <property type="entry name" value="Ank_2"/>
    <property type="match status" value="1"/>
</dbReference>
<organism evidence="3 4">
    <name type="scientific">Xanthoceras sorbifolium</name>
    <dbReference type="NCBI Taxonomy" id="99658"/>
    <lineage>
        <taxon>Eukaryota</taxon>
        <taxon>Viridiplantae</taxon>
        <taxon>Streptophyta</taxon>
        <taxon>Embryophyta</taxon>
        <taxon>Tracheophyta</taxon>
        <taxon>Spermatophyta</taxon>
        <taxon>Magnoliopsida</taxon>
        <taxon>eudicotyledons</taxon>
        <taxon>Gunneridae</taxon>
        <taxon>Pentapetalae</taxon>
        <taxon>rosids</taxon>
        <taxon>malvids</taxon>
        <taxon>Sapindales</taxon>
        <taxon>Sapindaceae</taxon>
        <taxon>Xanthoceroideae</taxon>
        <taxon>Xanthoceras</taxon>
    </lineage>
</organism>